<protein>
    <recommendedName>
        <fullName evidence="1">AAA+ ATPase domain-containing protein</fullName>
    </recommendedName>
</protein>
<keyword evidence="3" id="KW-1185">Reference proteome</keyword>
<dbReference type="AlphaFoldDB" id="A0A502CM14"/>
<accession>A0A502CM14</accession>
<comment type="caution">
    <text evidence="2">The sequence shown here is derived from an EMBL/GenBank/DDBJ whole genome shotgun (WGS) entry which is preliminary data.</text>
</comment>
<dbReference type="Proteomes" id="UP000318413">
    <property type="component" value="Unassembled WGS sequence"/>
</dbReference>
<evidence type="ECO:0000313" key="3">
    <source>
        <dbReference type="Proteomes" id="UP000318413"/>
    </source>
</evidence>
<dbReference type="InterPro" id="IPR003593">
    <property type="entry name" value="AAA+_ATPase"/>
</dbReference>
<dbReference type="EMBL" id="RCZK01000004">
    <property type="protein sequence ID" value="TPG13179.1"/>
    <property type="molecule type" value="Genomic_DNA"/>
</dbReference>
<dbReference type="InterPro" id="IPR027417">
    <property type="entry name" value="P-loop_NTPase"/>
</dbReference>
<organism evidence="2 3">
    <name type="scientific">Sphingomonas oligophenolica</name>
    <dbReference type="NCBI Taxonomy" id="301154"/>
    <lineage>
        <taxon>Bacteria</taxon>
        <taxon>Pseudomonadati</taxon>
        <taxon>Pseudomonadota</taxon>
        <taxon>Alphaproteobacteria</taxon>
        <taxon>Sphingomonadales</taxon>
        <taxon>Sphingomonadaceae</taxon>
        <taxon>Sphingomonas</taxon>
    </lineage>
</organism>
<reference evidence="2 3" key="1">
    <citation type="journal article" date="2019" name="Environ. Microbiol.">
        <title>Species interactions and distinct microbial communities in high Arctic permafrost affected cryosols are associated with the CH4 and CO2 gas fluxes.</title>
        <authorList>
            <person name="Altshuler I."/>
            <person name="Hamel J."/>
            <person name="Turney S."/>
            <person name="Magnuson E."/>
            <person name="Levesque R."/>
            <person name="Greer C."/>
            <person name="Whyte L.G."/>
        </authorList>
    </citation>
    <scope>NUCLEOTIDE SEQUENCE [LARGE SCALE GENOMIC DNA]</scope>
    <source>
        <strain evidence="2 3">S5.1</strain>
    </source>
</reference>
<name>A0A502CM14_9SPHN</name>
<gene>
    <name evidence="2" type="ORF">EAH84_07200</name>
</gene>
<dbReference type="Gene3D" id="3.40.50.300">
    <property type="entry name" value="P-loop containing nucleotide triphosphate hydrolases"/>
    <property type="match status" value="1"/>
</dbReference>
<proteinExistence type="predicted"/>
<sequence>MAGRAGREIAGDTACPASRSMTAAQLNADIDLAKVMAAVARKLLGEPRQITHGGLEWRYGAHGSMQVHIGEGWYRDHECGEGGGTLALIQRERRCDQRGAFAWLEEQGLKPTGQRNQTARAIFYDYRDEDGAILFRVERRKPANPPFLPHGPDGRGGFHSRSGCMQGVRRVPYRLNDLIAAPKSSIIWITEGEKDADRLIAVGLVATTNAGGAGNFGAELAPYFEGRTVIALADNDAAGRKHVTVVRSRLSGVVRRFADLELPGLPVKGDVSDWLDAGGTVEELRDLGERALGQASEAEHADTTDDGPAVLPLEWFDTVEAQLTALWLVKNLFPQQGVVLIYGHSGSGKTFFVLDIALHVALGWAWAGRRVRQGLVIYLAAEGASGLRNRVAAFRRHHKITDHVPFAIIPTAIDLQAPNADVLRLAATIRSACKIAGADVAMIVIDTIAKTFGAGKENTDDMASYVSNAGWLSGEFQCCVIPVHHRPKDAESKEPRGHSSLKAGVDTVILIEDGQTKRAEVTKQKDGEIGKTVLFNLVPVELGVDEDGGIVTSCVVEPTETDLTPSMDPFLREVGRLSAGNRLAYDVLAELIENDGIAVPSDIPDPEINRNVVGKVAAFESWGDNYLLRAGTTRGQRGDKEYERARKAFDRARKTLDTKHIVRTWGGFSWITHELERSAGTNRGQNWGRSGDMGTAGTALYKERPVVPASPKSGVILASGDGVDDPVPGWEGL</sequence>
<dbReference type="OrthoDB" id="1496333at2"/>
<evidence type="ECO:0000313" key="2">
    <source>
        <dbReference type="EMBL" id="TPG13179.1"/>
    </source>
</evidence>
<dbReference type="InterPro" id="IPR034154">
    <property type="entry name" value="TOPRIM_DnaG/twinkle"/>
</dbReference>
<dbReference type="SMART" id="SM00382">
    <property type="entry name" value="AAA"/>
    <property type="match status" value="1"/>
</dbReference>
<dbReference type="Pfam" id="PF13481">
    <property type="entry name" value="AAA_25"/>
    <property type="match status" value="1"/>
</dbReference>
<dbReference type="SUPFAM" id="SSF52540">
    <property type="entry name" value="P-loop containing nucleoside triphosphate hydrolases"/>
    <property type="match status" value="1"/>
</dbReference>
<evidence type="ECO:0000259" key="1">
    <source>
        <dbReference type="SMART" id="SM00382"/>
    </source>
</evidence>
<dbReference type="CDD" id="cd01029">
    <property type="entry name" value="TOPRIM_primases"/>
    <property type="match status" value="1"/>
</dbReference>
<dbReference type="Gene3D" id="3.40.1360.10">
    <property type="match status" value="1"/>
</dbReference>
<feature type="domain" description="AAA+ ATPase" evidence="1">
    <location>
        <begin position="335"/>
        <end position="515"/>
    </location>
</feature>